<dbReference type="InterPro" id="IPR024248">
    <property type="entry name" value="DUF2695"/>
</dbReference>
<name>A0ABW2M230_9FLAO</name>
<dbReference type="Proteomes" id="UP001596550">
    <property type="component" value="Unassembled WGS sequence"/>
</dbReference>
<reference evidence="2" key="1">
    <citation type="journal article" date="2019" name="Int. J. Syst. Evol. Microbiol.">
        <title>The Global Catalogue of Microorganisms (GCM) 10K type strain sequencing project: providing services to taxonomists for standard genome sequencing and annotation.</title>
        <authorList>
            <consortium name="The Broad Institute Genomics Platform"/>
            <consortium name="The Broad Institute Genome Sequencing Center for Infectious Disease"/>
            <person name="Wu L."/>
            <person name="Ma J."/>
        </authorList>
    </citation>
    <scope>NUCLEOTIDE SEQUENCE [LARGE SCALE GENOMIC DNA]</scope>
    <source>
        <strain evidence="2">CCUG 54781</strain>
    </source>
</reference>
<evidence type="ECO:0000313" key="1">
    <source>
        <dbReference type="EMBL" id="MFC7346971.1"/>
    </source>
</evidence>
<comment type="caution">
    <text evidence="1">The sequence shown here is derived from an EMBL/GenBank/DDBJ whole genome shotgun (WGS) entry which is preliminary data.</text>
</comment>
<dbReference type="Pfam" id="PF10905">
    <property type="entry name" value="DUF2695"/>
    <property type="match status" value="1"/>
</dbReference>
<sequence length="99" mass="11651">MPDKEEKARRKQIQKELQEKAQVEFEKSLPVSREIFRNLFDFLDGELETEGCDDHLTLTKQFLTTNQVENGDEVENWLKENGGFCDCEMLYNVEELFGD</sequence>
<protein>
    <submittedName>
        <fullName evidence="1">DUF2695 domain-containing protein</fullName>
    </submittedName>
</protein>
<gene>
    <name evidence="1" type="ORF">ACFQO9_09620</name>
</gene>
<dbReference type="EMBL" id="JBHTCR010000003">
    <property type="protein sequence ID" value="MFC7346971.1"/>
    <property type="molecule type" value="Genomic_DNA"/>
</dbReference>
<organism evidence="1 2">
    <name type="scientific">Chryseobacterium zhengzhouense</name>
    <dbReference type="NCBI Taxonomy" id="1636086"/>
    <lineage>
        <taxon>Bacteria</taxon>
        <taxon>Pseudomonadati</taxon>
        <taxon>Bacteroidota</taxon>
        <taxon>Flavobacteriia</taxon>
        <taxon>Flavobacteriales</taxon>
        <taxon>Weeksellaceae</taxon>
        <taxon>Chryseobacterium group</taxon>
        <taxon>Chryseobacterium</taxon>
    </lineage>
</organism>
<keyword evidence="2" id="KW-1185">Reference proteome</keyword>
<evidence type="ECO:0000313" key="2">
    <source>
        <dbReference type="Proteomes" id="UP001596550"/>
    </source>
</evidence>
<accession>A0ABW2M230</accession>
<dbReference type="RefSeq" id="WP_378177480.1">
    <property type="nucleotide sequence ID" value="NZ_JBHTCR010000003.1"/>
</dbReference>
<proteinExistence type="predicted"/>